<keyword evidence="4" id="KW-0862">Zinc</keyword>
<dbReference type="GeneTree" id="ENSGT00390000006416"/>
<dbReference type="InParanoid" id="H2ZBP7"/>
<dbReference type="PANTHER" id="PTHR31742">
    <property type="entry name" value="RPA-INTERACTING PROTEIN RPAIN"/>
    <property type="match status" value="1"/>
</dbReference>
<reference evidence="9" key="1">
    <citation type="submission" date="2003-08" db="EMBL/GenBank/DDBJ databases">
        <authorList>
            <person name="Birren B."/>
            <person name="Nusbaum C."/>
            <person name="Abebe A."/>
            <person name="Abouelleil A."/>
            <person name="Adekoya E."/>
            <person name="Ait-zahra M."/>
            <person name="Allen N."/>
            <person name="Allen T."/>
            <person name="An P."/>
            <person name="Anderson M."/>
            <person name="Anderson S."/>
            <person name="Arachchi H."/>
            <person name="Armbruster J."/>
            <person name="Bachantsang P."/>
            <person name="Baldwin J."/>
            <person name="Barry A."/>
            <person name="Bayul T."/>
            <person name="Blitshsteyn B."/>
            <person name="Bloom T."/>
            <person name="Blye J."/>
            <person name="Boguslavskiy L."/>
            <person name="Borowsky M."/>
            <person name="Boukhgalter B."/>
            <person name="Brunache A."/>
            <person name="Butler J."/>
            <person name="Calixte N."/>
            <person name="Calvo S."/>
            <person name="Camarata J."/>
            <person name="Campo K."/>
            <person name="Chang J."/>
            <person name="Cheshatsang Y."/>
            <person name="Citroen M."/>
            <person name="Collymore A."/>
            <person name="Considine T."/>
            <person name="Cook A."/>
            <person name="Cooke P."/>
            <person name="Corum B."/>
            <person name="Cuomo C."/>
            <person name="David R."/>
            <person name="Dawoe T."/>
            <person name="Degray S."/>
            <person name="Dodge S."/>
            <person name="Dooley K."/>
            <person name="Dorje P."/>
            <person name="Dorjee K."/>
            <person name="Dorris L."/>
            <person name="Duffey N."/>
            <person name="Dupes A."/>
            <person name="Elkins T."/>
            <person name="Engels R."/>
            <person name="Erickson J."/>
            <person name="Farina A."/>
            <person name="Faro S."/>
            <person name="Ferreira P."/>
            <person name="Fischer H."/>
            <person name="Fitzgerald M."/>
            <person name="Foley K."/>
            <person name="Gage D."/>
            <person name="Galagan J."/>
            <person name="Gearin G."/>
            <person name="Gnerre S."/>
            <person name="Gnirke A."/>
            <person name="Goyette A."/>
            <person name="Graham J."/>
            <person name="Grandbois E."/>
            <person name="Gyaltsen K."/>
            <person name="Hafez N."/>
            <person name="Hagopian D."/>
            <person name="Hagos B."/>
            <person name="Hall J."/>
            <person name="Hatcher B."/>
            <person name="Heller A."/>
            <person name="Higgins H."/>
            <person name="Honan T."/>
            <person name="Horn A."/>
            <person name="Houde N."/>
            <person name="Hughes L."/>
            <person name="Hulme W."/>
            <person name="Husby E."/>
            <person name="Iliev I."/>
            <person name="Jaffe D."/>
            <person name="Jones C."/>
            <person name="Kamal M."/>
            <person name="Kamat A."/>
            <person name="Kamvysselis M."/>
            <person name="Karlsson E."/>
            <person name="Kells C."/>
            <person name="Kieu A."/>
            <person name="Kisner P."/>
            <person name="Kodira C."/>
            <person name="Kulbokas E."/>
            <person name="Labutti K."/>
            <person name="Lama D."/>
            <person name="Landers T."/>
            <person name="Leger J."/>
            <person name="Levine S."/>
            <person name="Lewis D."/>
            <person name="Lewis T."/>
            <person name="Lindblad-toh K."/>
            <person name="Liu X."/>
            <person name="Lokyitsang T."/>
            <person name="Lokyitsang Y."/>
            <person name="Lucien O."/>
            <person name="Lui A."/>
            <person name="Ma L.J."/>
            <person name="Mabbitt R."/>
            <person name="Macdonald J."/>
            <person name="Maclean C."/>
            <person name="Major J."/>
            <person name="Manning J."/>
            <person name="Marabella R."/>
            <person name="Maru K."/>
            <person name="Matthews C."/>
            <person name="Mauceli E."/>
            <person name="Mccarthy M."/>
            <person name="Mcdonough S."/>
            <person name="Mcghee T."/>
            <person name="Meldrim J."/>
            <person name="Meneus L."/>
            <person name="Mesirov J."/>
            <person name="Mihalev A."/>
            <person name="Mihova T."/>
            <person name="Mikkelsen T."/>
            <person name="Mlenga V."/>
            <person name="Moru K."/>
            <person name="Mozes J."/>
            <person name="Mulrain L."/>
            <person name="Munson G."/>
            <person name="Naylor J."/>
            <person name="Newes C."/>
            <person name="Nguyen C."/>
            <person name="Nguyen N."/>
            <person name="Nguyen T."/>
            <person name="Nicol R."/>
            <person name="Nielsen C."/>
            <person name="Nizzari M."/>
            <person name="Norbu C."/>
            <person name="Norbu N."/>
            <person name="O'donnell P."/>
            <person name="Okoawo O."/>
            <person name="O'leary S."/>
            <person name="Omotosho B."/>
            <person name="O'neill K."/>
            <person name="Osman S."/>
            <person name="Parker S."/>
            <person name="Perrin D."/>
            <person name="Phunkhang P."/>
            <person name="Piqani B."/>
            <person name="Purcell S."/>
            <person name="Rachupka T."/>
            <person name="Ramasamy U."/>
            <person name="Rameau R."/>
            <person name="Ray V."/>
            <person name="Raymond C."/>
            <person name="Retta R."/>
            <person name="Richardson S."/>
            <person name="Rise C."/>
            <person name="Rodriguez J."/>
            <person name="Rogers J."/>
            <person name="Rogov P."/>
            <person name="Rutman M."/>
            <person name="Schupbach R."/>
            <person name="Seaman C."/>
            <person name="Settipalli S."/>
            <person name="Sharpe T."/>
            <person name="Sheridan J."/>
            <person name="Sherpa N."/>
            <person name="Shi J."/>
            <person name="Smirnov S."/>
            <person name="Smith C."/>
            <person name="Sougnez C."/>
            <person name="Spencer B."/>
            <person name="Stalker J."/>
            <person name="Stange-thomann N."/>
            <person name="Stavropoulos S."/>
            <person name="Stetson K."/>
            <person name="Stone C."/>
            <person name="Stone S."/>
            <person name="Stubbs M."/>
            <person name="Talamas J."/>
            <person name="Tchuinga P."/>
            <person name="Tenzing P."/>
            <person name="Tesfaye S."/>
            <person name="Theodore J."/>
            <person name="Thoulutsang Y."/>
            <person name="Topham K."/>
            <person name="Towey S."/>
            <person name="Tsamla T."/>
            <person name="Tsomo N."/>
            <person name="Vallee D."/>
            <person name="Vassiliev H."/>
            <person name="Venkataraman V."/>
            <person name="Vinson J."/>
            <person name="Vo A."/>
            <person name="Wade C."/>
            <person name="Wang S."/>
            <person name="Wangchuk T."/>
            <person name="Wangdi T."/>
            <person name="Whittaker C."/>
            <person name="Wilkinson J."/>
            <person name="Wu Y."/>
            <person name="Wyman D."/>
            <person name="Yadav S."/>
            <person name="Yang S."/>
            <person name="Yang X."/>
            <person name="Yeager S."/>
            <person name="Yee E."/>
            <person name="Young G."/>
            <person name="Zainoun J."/>
            <person name="Zembeck L."/>
            <person name="Zimmer A."/>
            <person name="Zody M."/>
            <person name="Lander E."/>
        </authorList>
    </citation>
    <scope>NUCLEOTIDE SEQUENCE [LARGE SCALE GENOMIC DNA]</scope>
</reference>
<dbReference type="eggNOG" id="ENOG502R0QT">
    <property type="taxonomic scope" value="Eukaryota"/>
</dbReference>
<dbReference type="GO" id="GO:0005634">
    <property type="term" value="C:nucleus"/>
    <property type="evidence" value="ECO:0007669"/>
    <property type="project" value="UniProtKB-SubCell"/>
</dbReference>
<proteinExistence type="predicted"/>
<keyword evidence="3" id="KW-0863">Zinc-finger</keyword>
<dbReference type="Pfam" id="PF14768">
    <property type="entry name" value="RPA_interact_C"/>
    <property type="match status" value="1"/>
</dbReference>
<keyword evidence="5" id="KW-0539">Nucleus</keyword>
<organism evidence="8 9">
    <name type="scientific">Ciona savignyi</name>
    <name type="common">Pacific transparent sea squirt</name>
    <dbReference type="NCBI Taxonomy" id="51511"/>
    <lineage>
        <taxon>Eukaryota</taxon>
        <taxon>Metazoa</taxon>
        <taxon>Chordata</taxon>
        <taxon>Tunicata</taxon>
        <taxon>Ascidiacea</taxon>
        <taxon>Phlebobranchia</taxon>
        <taxon>Cionidae</taxon>
        <taxon>Ciona</taxon>
    </lineage>
</organism>
<dbReference type="GO" id="GO:0006606">
    <property type="term" value="P:protein import into nucleus"/>
    <property type="evidence" value="ECO:0007669"/>
    <property type="project" value="TreeGrafter"/>
</dbReference>
<keyword evidence="2" id="KW-0479">Metal-binding</keyword>
<dbReference type="Pfam" id="PF14766">
    <property type="entry name" value="RPA_interact_N"/>
    <property type="match status" value="1"/>
</dbReference>
<feature type="domain" description="RPA-interacting protein N-terminal" evidence="6">
    <location>
        <begin position="13"/>
        <end position="52"/>
    </location>
</feature>
<evidence type="ECO:0000313" key="9">
    <source>
        <dbReference type="Proteomes" id="UP000007875"/>
    </source>
</evidence>
<accession>H2ZBP7</accession>
<dbReference type="Proteomes" id="UP000007875">
    <property type="component" value="Unassembled WGS sequence"/>
</dbReference>
<dbReference type="STRING" id="51511.ENSCSAVP00000015012"/>
<dbReference type="Ensembl" id="ENSCSAVT00000015186.1">
    <property type="protein sequence ID" value="ENSCSAVP00000015012.1"/>
    <property type="gene ID" value="ENSCSAVG00000008794.1"/>
</dbReference>
<evidence type="ECO:0000256" key="5">
    <source>
        <dbReference type="ARBA" id="ARBA00023242"/>
    </source>
</evidence>
<evidence type="ECO:0008006" key="10">
    <source>
        <dbReference type="Google" id="ProtNLM"/>
    </source>
</evidence>
<dbReference type="FunCoup" id="H2ZBP7">
    <property type="interactions" value="8"/>
</dbReference>
<dbReference type="InterPro" id="IPR028158">
    <property type="entry name" value="RPA_interact_N_dom"/>
</dbReference>
<evidence type="ECO:0000259" key="6">
    <source>
        <dbReference type="Pfam" id="PF14766"/>
    </source>
</evidence>
<reference evidence="8" key="3">
    <citation type="submission" date="2025-09" db="UniProtKB">
        <authorList>
            <consortium name="Ensembl"/>
        </authorList>
    </citation>
    <scope>IDENTIFICATION</scope>
</reference>
<evidence type="ECO:0000256" key="3">
    <source>
        <dbReference type="ARBA" id="ARBA00022771"/>
    </source>
</evidence>
<dbReference type="InterPro" id="IPR028156">
    <property type="entry name" value="RIP"/>
</dbReference>
<evidence type="ECO:0000313" key="8">
    <source>
        <dbReference type="Ensembl" id="ENSCSAVP00000015012.1"/>
    </source>
</evidence>
<dbReference type="OMA" id="ACDSWTV"/>
<evidence type="ECO:0000256" key="4">
    <source>
        <dbReference type="ARBA" id="ARBA00022833"/>
    </source>
</evidence>
<evidence type="ECO:0000256" key="2">
    <source>
        <dbReference type="ARBA" id="ARBA00022723"/>
    </source>
</evidence>
<evidence type="ECO:0000259" key="7">
    <source>
        <dbReference type="Pfam" id="PF14768"/>
    </source>
</evidence>
<reference evidence="8" key="2">
    <citation type="submission" date="2025-08" db="UniProtKB">
        <authorList>
            <consortium name="Ensembl"/>
        </authorList>
    </citation>
    <scope>IDENTIFICATION</scope>
</reference>
<dbReference type="GO" id="GO:0008270">
    <property type="term" value="F:zinc ion binding"/>
    <property type="evidence" value="ECO:0007669"/>
    <property type="project" value="UniProtKB-KW"/>
</dbReference>
<keyword evidence="9" id="KW-1185">Reference proteome</keyword>
<comment type="subcellular location">
    <subcellularLocation>
        <location evidence="1">Nucleus</location>
    </subcellularLocation>
</comment>
<dbReference type="InterPro" id="IPR028159">
    <property type="entry name" value="RPA_interact_C_dom"/>
</dbReference>
<name>H2ZBP7_CIOSA</name>
<dbReference type="AlphaFoldDB" id="H2ZBP7"/>
<feature type="domain" description="RPA-interacting protein C-terminal" evidence="7">
    <location>
        <begin position="143"/>
        <end position="222"/>
    </location>
</feature>
<protein>
    <recommendedName>
        <fullName evidence="10">RPA-interacting protein C-terminal domain-containing protein</fullName>
    </recommendedName>
</protein>
<sequence length="225" mass="25551">MSHPVTPDSVTKRKAMYKMGSPAGGSWKDTYKRRCAERLHKSRSKLLDRYRNVKIDSENSEHGLDSVDSVMKQELEKMKSEGMASFNDMSSFEDVINTMEAIKGELLEWEAEILLKAENEQMQLAIECHENHETLFNNNNFVICPLCSINHLELSYTHLQCKCGLNINTQQDSISLPHIKQSLEEAVTSHSATCTAKPVFDVINNFGQTNLLLTCPLCDYMFIVV</sequence>
<evidence type="ECO:0000256" key="1">
    <source>
        <dbReference type="ARBA" id="ARBA00004123"/>
    </source>
</evidence>
<dbReference type="PANTHER" id="PTHR31742:SF1">
    <property type="entry name" value="RPA-INTERACTING PROTEIN"/>
    <property type="match status" value="1"/>
</dbReference>
<dbReference type="HOGENOM" id="CLU_086690_0_0_1"/>